<dbReference type="InterPro" id="IPR026771">
    <property type="entry name" value="Tmem218"/>
</dbReference>
<name>A0ABM4FMV0_9AVES</name>
<keyword evidence="6 10" id="KW-0812">Transmembrane</keyword>
<feature type="transmembrane region" description="Helical" evidence="10">
    <location>
        <begin position="12"/>
        <end position="30"/>
    </location>
</feature>
<evidence type="ECO:0000256" key="9">
    <source>
        <dbReference type="ARBA" id="ARBA00023273"/>
    </source>
</evidence>
<keyword evidence="8 10" id="KW-0472">Membrane</keyword>
<evidence type="ECO:0000313" key="13">
    <source>
        <dbReference type="RefSeq" id="XP_067166276.1"/>
    </source>
</evidence>
<organism evidence="12 13">
    <name type="scientific">Apteryx mantelli</name>
    <name type="common">North Island brown kiwi</name>
    <dbReference type="NCBI Taxonomy" id="2696672"/>
    <lineage>
        <taxon>Eukaryota</taxon>
        <taxon>Metazoa</taxon>
        <taxon>Chordata</taxon>
        <taxon>Craniata</taxon>
        <taxon>Vertebrata</taxon>
        <taxon>Euteleostomi</taxon>
        <taxon>Archelosauria</taxon>
        <taxon>Archosauria</taxon>
        <taxon>Dinosauria</taxon>
        <taxon>Saurischia</taxon>
        <taxon>Theropoda</taxon>
        <taxon>Coelurosauria</taxon>
        <taxon>Aves</taxon>
        <taxon>Palaeognathae</taxon>
        <taxon>Apterygiformes</taxon>
        <taxon>Apterygidae</taxon>
        <taxon>Apteryx</taxon>
    </lineage>
</organism>
<reference evidence="13" key="1">
    <citation type="submission" date="2025-08" db="UniProtKB">
        <authorList>
            <consortium name="RefSeq"/>
        </authorList>
    </citation>
    <scope>IDENTIFICATION</scope>
    <source>
        <tissue evidence="13">Blood</tissue>
    </source>
</reference>
<evidence type="ECO:0000313" key="12">
    <source>
        <dbReference type="Proteomes" id="UP001652627"/>
    </source>
</evidence>
<dbReference type="InterPro" id="IPR057973">
    <property type="entry name" value="TMEM218_N"/>
</dbReference>
<sequence length="115" mass="11927">MGGPVLGVGPGVLVLALLWAVALLLCLALARAPGPARLAVALVPLGAALLSAALLLFPREGERPAPPADVQIVDAFFIGRYVLLAVLSLIFLGSLFLILVYHIAEPVYAKPLRPG</sequence>
<evidence type="ECO:0000256" key="3">
    <source>
        <dbReference type="ARBA" id="ARBA00004141"/>
    </source>
</evidence>
<evidence type="ECO:0000256" key="10">
    <source>
        <dbReference type="SAM" id="Phobius"/>
    </source>
</evidence>
<dbReference type="Pfam" id="PF25810">
    <property type="entry name" value="TMEM218_N"/>
    <property type="match status" value="1"/>
</dbReference>
<accession>A0ABM4FMV0</accession>
<dbReference type="PANTHER" id="PTHR31622:SF1">
    <property type="entry name" value="TRANSMEMBRANE PROTEIN 218"/>
    <property type="match status" value="1"/>
</dbReference>
<comment type="subcellular location">
    <subcellularLocation>
        <location evidence="2">Cell projection</location>
        <location evidence="2">Cilium</location>
    </subcellularLocation>
    <subcellularLocation>
        <location evidence="3">Membrane</location>
        <topology evidence="3">Multi-pass membrane protein</topology>
    </subcellularLocation>
</comment>
<evidence type="ECO:0000256" key="7">
    <source>
        <dbReference type="ARBA" id="ARBA00022989"/>
    </source>
</evidence>
<dbReference type="RefSeq" id="XP_067166276.1">
    <property type="nucleotide sequence ID" value="XM_067310175.1"/>
</dbReference>
<dbReference type="GeneID" id="136994039"/>
<keyword evidence="9" id="KW-0966">Cell projection</keyword>
<protein>
    <recommendedName>
        <fullName evidence="5">Transmembrane protein 218</fullName>
    </recommendedName>
</protein>
<proteinExistence type="inferred from homology"/>
<feature type="domain" description="Transmembrane protein 218 N-terminal" evidence="11">
    <location>
        <begin position="1"/>
        <end position="59"/>
    </location>
</feature>
<evidence type="ECO:0000256" key="4">
    <source>
        <dbReference type="ARBA" id="ARBA00010775"/>
    </source>
</evidence>
<dbReference type="Proteomes" id="UP001652627">
    <property type="component" value="Chromosome 23"/>
</dbReference>
<feature type="transmembrane region" description="Helical" evidence="10">
    <location>
        <begin position="77"/>
        <end position="104"/>
    </location>
</feature>
<keyword evidence="12" id="KW-1185">Reference proteome</keyword>
<dbReference type="PANTHER" id="PTHR31622">
    <property type="entry name" value="TRANSMEMBRANE PROTEIN 218"/>
    <property type="match status" value="1"/>
</dbReference>
<feature type="transmembrane region" description="Helical" evidence="10">
    <location>
        <begin position="37"/>
        <end position="57"/>
    </location>
</feature>
<evidence type="ECO:0000256" key="2">
    <source>
        <dbReference type="ARBA" id="ARBA00004138"/>
    </source>
</evidence>
<evidence type="ECO:0000256" key="8">
    <source>
        <dbReference type="ARBA" id="ARBA00023136"/>
    </source>
</evidence>
<comment type="similarity">
    <text evidence="4">Belongs to the TMEM218 family.</text>
</comment>
<evidence type="ECO:0000256" key="5">
    <source>
        <dbReference type="ARBA" id="ARBA00015054"/>
    </source>
</evidence>
<evidence type="ECO:0000256" key="1">
    <source>
        <dbReference type="ARBA" id="ARBA00003173"/>
    </source>
</evidence>
<gene>
    <name evidence="13" type="primary">TMEM218</name>
</gene>
<keyword evidence="7 10" id="KW-1133">Transmembrane helix</keyword>
<evidence type="ECO:0000256" key="6">
    <source>
        <dbReference type="ARBA" id="ARBA00022692"/>
    </source>
</evidence>
<comment type="function">
    <text evidence="1">May be involved in ciliary biogenesis or function.</text>
</comment>
<evidence type="ECO:0000259" key="11">
    <source>
        <dbReference type="Pfam" id="PF25810"/>
    </source>
</evidence>